<evidence type="ECO:0000313" key="1">
    <source>
        <dbReference type="Proteomes" id="UP000887579"/>
    </source>
</evidence>
<reference evidence="2" key="1">
    <citation type="submission" date="2022-11" db="UniProtKB">
        <authorList>
            <consortium name="WormBaseParasite"/>
        </authorList>
    </citation>
    <scope>IDENTIFICATION</scope>
</reference>
<sequence length="327" mass="37374">MSVEPVDDNRKLFAIRKSFNFDKSFFVDRTSFLSKCQAVEEMTDVRWQLEMRQKRIPTKRDPAQWGMHVIVHSRTQIECEASFEIAGEENSVLKCYNGIVGQNGVKIGTDEFILHEDLMGKKSGFFENKKTKITVKVSFCFTSKAEEELNAPAKVIQPSDFAKRLQAHGPKDFKFFANNEFIEVHKSFLSLESSVFAAMFENQNFKETQTGEMHITDFGLGIVKAATDFCYGEDITSYMDMHGSLAADIYLFADKYDMKNLKASIEDYYSKKLTAYNVANILTAADKVNSVDLKAKCVNFVQCLPKKEKRSFLYHANLDPILRGLFF</sequence>
<proteinExistence type="predicted"/>
<evidence type="ECO:0000313" key="2">
    <source>
        <dbReference type="WBParaSite" id="ES5_v2.g16792.t1"/>
    </source>
</evidence>
<protein>
    <submittedName>
        <fullName evidence="2">BTB domain-containing protein</fullName>
    </submittedName>
</protein>
<accession>A0AC34FHT2</accession>
<dbReference type="Proteomes" id="UP000887579">
    <property type="component" value="Unplaced"/>
</dbReference>
<dbReference type="WBParaSite" id="ES5_v2.g16792.t1">
    <property type="protein sequence ID" value="ES5_v2.g16792.t1"/>
    <property type="gene ID" value="ES5_v2.g16792"/>
</dbReference>
<organism evidence="1 2">
    <name type="scientific">Panagrolaimus sp. ES5</name>
    <dbReference type="NCBI Taxonomy" id="591445"/>
    <lineage>
        <taxon>Eukaryota</taxon>
        <taxon>Metazoa</taxon>
        <taxon>Ecdysozoa</taxon>
        <taxon>Nematoda</taxon>
        <taxon>Chromadorea</taxon>
        <taxon>Rhabditida</taxon>
        <taxon>Tylenchina</taxon>
        <taxon>Panagrolaimomorpha</taxon>
        <taxon>Panagrolaimoidea</taxon>
        <taxon>Panagrolaimidae</taxon>
        <taxon>Panagrolaimus</taxon>
    </lineage>
</organism>
<name>A0AC34FHT2_9BILA</name>